<protein>
    <recommendedName>
        <fullName evidence="3">Integrase catalytic domain-containing protein</fullName>
    </recommendedName>
</protein>
<dbReference type="InterPro" id="IPR036397">
    <property type="entry name" value="RNaseH_sf"/>
</dbReference>
<dbReference type="GO" id="GO:0003676">
    <property type="term" value="F:nucleic acid binding"/>
    <property type="evidence" value="ECO:0007669"/>
    <property type="project" value="InterPro"/>
</dbReference>
<dbReference type="Proteomes" id="UP000075881">
    <property type="component" value="Unassembled WGS sequence"/>
</dbReference>
<dbReference type="STRING" id="43041.A0A182K8L8"/>
<evidence type="ECO:0008006" key="3">
    <source>
        <dbReference type="Google" id="ProtNLM"/>
    </source>
</evidence>
<name>A0A182K8L8_9DIPT</name>
<dbReference type="VEuPathDB" id="VectorBase:ACHR007104"/>
<sequence>MATKAIHLEAASNLSTEAFLPSLRRFIGRRGLIQQLHSDNATNFRGAQHELHQLYQQSSQHIMLRSSEVYGKQLPSAAVKSTKTHLRRVIGTSRLSFEELSNVLVQVEVQYSNYCVILHVPGVETTKTPCNPGRIVKVNVREGMIVVLQDRNLPPLEWQIVVGGL</sequence>
<reference evidence="1" key="2">
    <citation type="submission" date="2020-05" db="UniProtKB">
        <authorList>
            <consortium name="EnsemblMetazoa"/>
        </authorList>
    </citation>
    <scope>IDENTIFICATION</scope>
    <source>
        <strain evidence="1">ACHKN1017</strain>
    </source>
</reference>
<evidence type="ECO:0000313" key="2">
    <source>
        <dbReference type="Proteomes" id="UP000075881"/>
    </source>
</evidence>
<accession>A0A182K8L8</accession>
<dbReference type="Gene3D" id="3.30.420.10">
    <property type="entry name" value="Ribonuclease H-like superfamily/Ribonuclease H"/>
    <property type="match status" value="1"/>
</dbReference>
<keyword evidence="2" id="KW-1185">Reference proteome</keyword>
<dbReference type="PANTHER" id="PTHR47331">
    <property type="entry name" value="PHD-TYPE DOMAIN-CONTAINING PROTEIN"/>
    <property type="match status" value="1"/>
</dbReference>
<proteinExistence type="predicted"/>
<reference evidence="2" key="1">
    <citation type="submission" date="2013-03" db="EMBL/GenBank/DDBJ databases">
        <title>The Genome Sequence of Anopheles christyi ACHKN1017.</title>
        <authorList>
            <consortium name="The Broad Institute Genomics Platform"/>
            <person name="Neafsey D.E."/>
            <person name="Besansky N."/>
            <person name="Walker B."/>
            <person name="Young S.K."/>
            <person name="Zeng Q."/>
            <person name="Gargeya S."/>
            <person name="Fitzgerald M."/>
            <person name="Haas B."/>
            <person name="Abouelleil A."/>
            <person name="Allen A.W."/>
            <person name="Alvarado L."/>
            <person name="Arachchi H.M."/>
            <person name="Berlin A.M."/>
            <person name="Chapman S.B."/>
            <person name="Gainer-Dewar J."/>
            <person name="Goldberg J."/>
            <person name="Griggs A."/>
            <person name="Gujja S."/>
            <person name="Hansen M."/>
            <person name="Howarth C."/>
            <person name="Imamovic A."/>
            <person name="Ireland A."/>
            <person name="Larimer J."/>
            <person name="McCowan C."/>
            <person name="Murphy C."/>
            <person name="Pearson M."/>
            <person name="Poon T.W."/>
            <person name="Priest M."/>
            <person name="Roberts A."/>
            <person name="Saif S."/>
            <person name="Shea T."/>
            <person name="Sisk P."/>
            <person name="Sykes S."/>
            <person name="Wortman J."/>
            <person name="Nusbaum C."/>
            <person name="Birren B."/>
        </authorList>
    </citation>
    <scope>NUCLEOTIDE SEQUENCE [LARGE SCALE GENOMIC DNA]</scope>
    <source>
        <strain evidence="2">ACHKN1017</strain>
    </source>
</reference>
<dbReference type="EnsemblMetazoa" id="ACHR007104-RA">
    <property type="protein sequence ID" value="ACHR007104-PA"/>
    <property type="gene ID" value="ACHR007104"/>
</dbReference>
<organism evidence="1 2">
    <name type="scientific">Anopheles christyi</name>
    <dbReference type="NCBI Taxonomy" id="43041"/>
    <lineage>
        <taxon>Eukaryota</taxon>
        <taxon>Metazoa</taxon>
        <taxon>Ecdysozoa</taxon>
        <taxon>Arthropoda</taxon>
        <taxon>Hexapoda</taxon>
        <taxon>Insecta</taxon>
        <taxon>Pterygota</taxon>
        <taxon>Neoptera</taxon>
        <taxon>Endopterygota</taxon>
        <taxon>Diptera</taxon>
        <taxon>Nematocera</taxon>
        <taxon>Culicoidea</taxon>
        <taxon>Culicidae</taxon>
        <taxon>Anophelinae</taxon>
        <taxon>Anopheles</taxon>
    </lineage>
</organism>
<evidence type="ECO:0000313" key="1">
    <source>
        <dbReference type="EnsemblMetazoa" id="ACHR007104-PA"/>
    </source>
</evidence>
<dbReference type="PANTHER" id="PTHR47331:SF1">
    <property type="entry name" value="GAG-LIKE PROTEIN"/>
    <property type="match status" value="1"/>
</dbReference>
<dbReference type="InterPro" id="IPR012337">
    <property type="entry name" value="RNaseH-like_sf"/>
</dbReference>
<dbReference type="SUPFAM" id="SSF53098">
    <property type="entry name" value="Ribonuclease H-like"/>
    <property type="match status" value="1"/>
</dbReference>
<dbReference type="AlphaFoldDB" id="A0A182K8L8"/>